<accession>A0A9P0GA48</accession>
<feature type="region of interest" description="Disordered" evidence="1">
    <location>
        <begin position="591"/>
        <end position="616"/>
    </location>
</feature>
<evidence type="ECO:0000256" key="1">
    <source>
        <dbReference type="SAM" id="MobiDB-lite"/>
    </source>
</evidence>
<feature type="compositionally biased region" description="Basic and acidic residues" evidence="1">
    <location>
        <begin position="411"/>
        <end position="421"/>
    </location>
</feature>
<feature type="compositionally biased region" description="Basic and acidic residues" evidence="1">
    <location>
        <begin position="682"/>
        <end position="692"/>
    </location>
</feature>
<dbReference type="OrthoDB" id="6348149at2759"/>
<protein>
    <submittedName>
        <fullName evidence="2">Uncharacterized protein</fullName>
    </submittedName>
</protein>
<dbReference type="EMBL" id="OV651814">
    <property type="protein sequence ID" value="CAH1105633.1"/>
    <property type="molecule type" value="Genomic_DNA"/>
</dbReference>
<feature type="region of interest" description="Disordered" evidence="1">
    <location>
        <begin position="393"/>
        <end position="481"/>
    </location>
</feature>
<feature type="region of interest" description="Disordered" evidence="1">
    <location>
        <begin position="667"/>
        <end position="703"/>
    </location>
</feature>
<dbReference type="AlphaFoldDB" id="A0A9P0GA48"/>
<evidence type="ECO:0000313" key="3">
    <source>
        <dbReference type="Proteomes" id="UP001153636"/>
    </source>
</evidence>
<feature type="region of interest" description="Disordered" evidence="1">
    <location>
        <begin position="74"/>
        <end position="107"/>
    </location>
</feature>
<evidence type="ECO:0000313" key="2">
    <source>
        <dbReference type="EMBL" id="CAH1105633.1"/>
    </source>
</evidence>
<proteinExistence type="predicted"/>
<organism evidence="2 3">
    <name type="scientific">Psylliodes chrysocephalus</name>
    <dbReference type="NCBI Taxonomy" id="3402493"/>
    <lineage>
        <taxon>Eukaryota</taxon>
        <taxon>Metazoa</taxon>
        <taxon>Ecdysozoa</taxon>
        <taxon>Arthropoda</taxon>
        <taxon>Hexapoda</taxon>
        <taxon>Insecta</taxon>
        <taxon>Pterygota</taxon>
        <taxon>Neoptera</taxon>
        <taxon>Endopterygota</taxon>
        <taxon>Coleoptera</taxon>
        <taxon>Polyphaga</taxon>
        <taxon>Cucujiformia</taxon>
        <taxon>Chrysomeloidea</taxon>
        <taxon>Chrysomelidae</taxon>
        <taxon>Galerucinae</taxon>
        <taxon>Alticini</taxon>
        <taxon>Psylliodes</taxon>
    </lineage>
</organism>
<sequence>MLDDISETKATMQADEVEGVVMCKEADLIPSEMTFKDLNHSKIKDEPIIDEASAEVETTRYKGINLDDDIEKVEVTSQESSDEEDFESTPSPKDGDPNLFSTIPTQNPNDSIKSWLHRITEAQNEMQKKYLSGLGGNIQLPISSLINNATPLLTASTSTSPNPTRVVKYQDLPYMGEMTLDNSKPRRGRKPKKADICHLIYKNYGTIFPGTPNPGNYLEKDSNIFKKSDLLENKDNDFNRSDVQHRIISSLLEKRLTQEYNRSKDAKISQNDKNKVKKNQEEPLNLCIRDLNHLKIRLLKKNDNTYTSEIKLEPQSDDDVELIQDSPSPSTPKGDLKFPVISPEGLDPLKTAEGTTGPGGYVYWSNAGVFIHPVALQQQLMMYQRMAAGNNYVLPNTQSPKPPPESSPGSTKDHGATELRKLVPKSVKPKPTSPKENRQETTPSPQAQDIKKRNATNSDNHKSPTKRKRSAIFIPPIPPENNANPATEVSICKFKFTGGAKPSLQEKKMLSVDSGGNFRYYSGTGDKSMRGYEFFPRETLQQQINNSHGSSTGAFLQASGEKIYPNPPTDFTGAKTSSEFLLSPEIPAVTFSPAQSSSQDHQRMKKRKSRKSLQREKLEQTFKEKGFLIQTQQTESAEGATYCKFRQLRKFTRYLFRSWKDYLPGNIAEDQQGRASITEASEISRDNTDEASVHSSEVSVSNT</sequence>
<feature type="compositionally biased region" description="Low complexity" evidence="1">
    <location>
        <begin position="693"/>
        <end position="703"/>
    </location>
</feature>
<reference evidence="2" key="1">
    <citation type="submission" date="2022-01" db="EMBL/GenBank/DDBJ databases">
        <authorList>
            <person name="King R."/>
        </authorList>
    </citation>
    <scope>NUCLEOTIDE SEQUENCE</scope>
</reference>
<feature type="compositionally biased region" description="Basic residues" evidence="1">
    <location>
        <begin position="603"/>
        <end position="612"/>
    </location>
</feature>
<keyword evidence="3" id="KW-1185">Reference proteome</keyword>
<feature type="region of interest" description="Disordered" evidence="1">
    <location>
        <begin position="311"/>
        <end position="353"/>
    </location>
</feature>
<dbReference type="Proteomes" id="UP001153636">
    <property type="component" value="Chromosome 2"/>
</dbReference>
<name>A0A9P0GA48_9CUCU</name>
<gene>
    <name evidence="2" type="ORF">PSYICH_LOCUS7792</name>
</gene>